<evidence type="ECO:0000256" key="2">
    <source>
        <dbReference type="ARBA" id="ARBA00022801"/>
    </source>
</evidence>
<dbReference type="AlphaFoldDB" id="A0A6B3LY45"/>
<keyword evidence="2" id="KW-0378">Hydrolase</keyword>
<dbReference type="Gene3D" id="3.40.50.1820">
    <property type="entry name" value="alpha/beta hydrolase"/>
    <property type="match status" value="1"/>
</dbReference>
<dbReference type="Proteomes" id="UP000474777">
    <property type="component" value="Unassembled WGS sequence"/>
</dbReference>
<dbReference type="InterPro" id="IPR003140">
    <property type="entry name" value="PLipase/COase/thioEstase"/>
</dbReference>
<dbReference type="PANTHER" id="PTHR10655:SF17">
    <property type="entry name" value="LYSOPHOSPHOLIPASE-LIKE PROTEIN 1"/>
    <property type="match status" value="1"/>
</dbReference>
<protein>
    <submittedName>
        <fullName evidence="4">Esterase</fullName>
    </submittedName>
</protein>
<dbReference type="EMBL" id="JAAGWD010000005">
    <property type="protein sequence ID" value="NEM98401.1"/>
    <property type="molecule type" value="Genomic_DNA"/>
</dbReference>
<dbReference type="RefSeq" id="WP_163915303.1">
    <property type="nucleotide sequence ID" value="NZ_JAAGWD010000005.1"/>
</dbReference>
<gene>
    <name evidence="4" type="ORF">GXP69_11915</name>
</gene>
<accession>A0A6B3LY45</accession>
<evidence type="ECO:0000313" key="5">
    <source>
        <dbReference type="Proteomes" id="UP000474777"/>
    </source>
</evidence>
<dbReference type="SUPFAM" id="SSF53474">
    <property type="entry name" value="alpha/beta-Hydrolases"/>
    <property type="match status" value="1"/>
</dbReference>
<evidence type="ECO:0000313" key="4">
    <source>
        <dbReference type="EMBL" id="NEM98401.1"/>
    </source>
</evidence>
<name>A0A6B3LY45_9BACT</name>
<dbReference type="Pfam" id="PF02230">
    <property type="entry name" value="Abhydrolase_2"/>
    <property type="match status" value="1"/>
</dbReference>
<evidence type="ECO:0000259" key="3">
    <source>
        <dbReference type="Pfam" id="PF02230"/>
    </source>
</evidence>
<proteinExistence type="inferred from homology"/>
<keyword evidence="5" id="KW-1185">Reference proteome</keyword>
<feature type="domain" description="Phospholipase/carboxylesterase/thioesterase" evidence="3">
    <location>
        <begin position="29"/>
        <end position="225"/>
    </location>
</feature>
<reference evidence="4 5" key="1">
    <citation type="submission" date="2020-02" db="EMBL/GenBank/DDBJ databases">
        <authorList>
            <person name="Kim M.K."/>
        </authorList>
    </citation>
    <scope>NUCLEOTIDE SEQUENCE [LARGE SCALE GENOMIC DNA]</scope>
    <source>
        <strain evidence="4 5">BT327</strain>
    </source>
</reference>
<organism evidence="4 5">
    <name type="scientific">Pontibacter burrus</name>
    <dbReference type="NCBI Taxonomy" id="2704466"/>
    <lineage>
        <taxon>Bacteria</taxon>
        <taxon>Pseudomonadati</taxon>
        <taxon>Bacteroidota</taxon>
        <taxon>Cytophagia</taxon>
        <taxon>Cytophagales</taxon>
        <taxon>Hymenobacteraceae</taxon>
        <taxon>Pontibacter</taxon>
    </lineage>
</organism>
<sequence>MAVTEDLKTNTLLTNLALDYLVRPATESSGEQKALILLHGVGSNEQDLISLAQFMPGNFTVISPRGPFALGEGRYAWYQVDFSTGKPSINAAQEAQSREIIKDFVAQVKAIYSIDEVYLGGFSQGAIMSYTIGLTAPDLVSGVLAFSGRILEEIKPSVETADKLKNLSVFIAHGTQDATLPVHYAREAKTFLESKGITPTYHEVTMGHQITGEVIVDVREWLKKAN</sequence>
<comment type="similarity">
    <text evidence="1">Belongs to the AB hydrolase superfamily. AB hydrolase 2 family.</text>
</comment>
<dbReference type="PANTHER" id="PTHR10655">
    <property type="entry name" value="LYSOPHOSPHOLIPASE-RELATED"/>
    <property type="match status" value="1"/>
</dbReference>
<dbReference type="InterPro" id="IPR050565">
    <property type="entry name" value="LYPA1-2/EST-like"/>
</dbReference>
<dbReference type="GO" id="GO:0016787">
    <property type="term" value="F:hydrolase activity"/>
    <property type="evidence" value="ECO:0007669"/>
    <property type="project" value="UniProtKB-KW"/>
</dbReference>
<dbReference type="InterPro" id="IPR029058">
    <property type="entry name" value="AB_hydrolase_fold"/>
</dbReference>
<comment type="caution">
    <text evidence="4">The sequence shown here is derived from an EMBL/GenBank/DDBJ whole genome shotgun (WGS) entry which is preliminary data.</text>
</comment>
<evidence type="ECO:0000256" key="1">
    <source>
        <dbReference type="ARBA" id="ARBA00006499"/>
    </source>
</evidence>